<dbReference type="CDD" id="cd18312">
    <property type="entry name" value="BTB_POZ_NPY3-like"/>
    <property type="match status" value="1"/>
</dbReference>
<dbReference type="InterPro" id="IPR027356">
    <property type="entry name" value="NPH3_dom"/>
</dbReference>
<feature type="domain" description="NPH3" evidence="6">
    <location>
        <begin position="228"/>
        <end position="554"/>
    </location>
</feature>
<dbReference type="Proteomes" id="UP000813463">
    <property type="component" value="Chromosome 4"/>
</dbReference>
<dbReference type="InterPro" id="IPR011333">
    <property type="entry name" value="SKP1/BTB/POZ_sf"/>
</dbReference>
<comment type="similarity">
    <text evidence="3">Belongs to the NPH3 family.</text>
</comment>
<comment type="pathway">
    <text evidence="1">Protein modification; protein ubiquitination.</text>
</comment>
<dbReference type="AlphaFoldDB" id="A0A9R0JYA4"/>
<evidence type="ECO:0000256" key="2">
    <source>
        <dbReference type="ARBA" id="ARBA00022786"/>
    </source>
</evidence>
<proteinExistence type="inferred from homology"/>
<dbReference type="Gene3D" id="3.30.710.10">
    <property type="entry name" value="Potassium Channel Kv1.1, Chain A"/>
    <property type="match status" value="1"/>
</dbReference>
<evidence type="ECO:0000259" key="6">
    <source>
        <dbReference type="PROSITE" id="PS51649"/>
    </source>
</evidence>
<dbReference type="RefSeq" id="XP_021851544.1">
    <property type="nucleotide sequence ID" value="XM_021995852.2"/>
</dbReference>
<dbReference type="Pfam" id="PF03000">
    <property type="entry name" value="NPH3"/>
    <property type="match status" value="1"/>
</dbReference>
<evidence type="ECO:0000256" key="5">
    <source>
        <dbReference type="SAM" id="MobiDB-lite"/>
    </source>
</evidence>
<reference evidence="7" key="1">
    <citation type="journal article" date="2021" name="Nat. Commun.">
        <title>Genomic analyses provide insights into spinach domestication and the genetic basis of agronomic traits.</title>
        <authorList>
            <person name="Cai X."/>
            <person name="Sun X."/>
            <person name="Xu C."/>
            <person name="Sun H."/>
            <person name="Wang X."/>
            <person name="Ge C."/>
            <person name="Zhang Z."/>
            <person name="Wang Q."/>
            <person name="Fei Z."/>
            <person name="Jiao C."/>
            <person name="Wang Q."/>
        </authorList>
    </citation>
    <scope>NUCLEOTIDE SEQUENCE [LARGE SCALE GENOMIC DNA]</scope>
    <source>
        <strain evidence="7">cv. Varoflay</strain>
    </source>
</reference>
<organism evidence="7 8">
    <name type="scientific">Spinacia oleracea</name>
    <name type="common">Spinach</name>
    <dbReference type="NCBI Taxonomy" id="3562"/>
    <lineage>
        <taxon>Eukaryota</taxon>
        <taxon>Viridiplantae</taxon>
        <taxon>Streptophyta</taxon>
        <taxon>Embryophyta</taxon>
        <taxon>Tracheophyta</taxon>
        <taxon>Spermatophyta</taxon>
        <taxon>Magnoliopsida</taxon>
        <taxon>eudicotyledons</taxon>
        <taxon>Gunneridae</taxon>
        <taxon>Pentapetalae</taxon>
        <taxon>Caryophyllales</taxon>
        <taxon>Chenopodiaceae</taxon>
        <taxon>Chenopodioideae</taxon>
        <taxon>Anserineae</taxon>
        <taxon>Spinacia</taxon>
    </lineage>
</organism>
<keyword evidence="2" id="KW-0833">Ubl conjugation pathway</keyword>
<dbReference type="GeneID" id="110791097"/>
<dbReference type="PROSITE" id="PS51649">
    <property type="entry name" value="NPH3"/>
    <property type="match status" value="1"/>
</dbReference>
<keyword evidence="7" id="KW-1185">Reference proteome</keyword>
<evidence type="ECO:0000256" key="3">
    <source>
        <dbReference type="PROSITE-ProRule" id="PRU00982"/>
    </source>
</evidence>
<keyword evidence="4" id="KW-0175">Coiled coil</keyword>
<protein>
    <submittedName>
        <fullName evidence="8">Root phototropism protein 3</fullName>
    </submittedName>
</protein>
<name>A0A9R0JYA4_SPIOL</name>
<accession>A0A9R0JYA4</accession>
<feature type="coiled-coil region" evidence="4">
    <location>
        <begin position="603"/>
        <end position="630"/>
    </location>
</feature>
<feature type="compositionally biased region" description="Basic residues" evidence="5">
    <location>
        <begin position="679"/>
        <end position="689"/>
    </location>
</feature>
<gene>
    <name evidence="8" type="primary">LOC110791097</name>
</gene>
<dbReference type="OrthoDB" id="624345at2759"/>
<reference evidence="8" key="2">
    <citation type="submission" date="2025-08" db="UniProtKB">
        <authorList>
            <consortium name="RefSeq"/>
        </authorList>
    </citation>
    <scope>IDENTIFICATION</scope>
    <source>
        <tissue evidence="8">Leaf</tissue>
    </source>
</reference>
<sequence>MWDSETESLGGRDYGNGAHVPAKHGVKTDGFEQRGQSWFVATDVPSDLLVHIGEVNFHLHKYPLISRCGRLSRIIYDNHEGEVNKINLNDLPGGAESFELAAKFCYGIAVDLTASNISGLRCAAEYLEMTEDLEEGNLIFKTEAFLSYVVLSSWRDSIIVLKSCEKLSPWAENLQIVRRCSESIAWKACANPKGIRWNYTGRPSKVSSPKWNDLKDSSPSRAIQVPPDWWFEDVSILRIDHFVRVITAIKVKGMRFELVGAAIIQYASKWLPGLIKDAGGEPMLDDFSNGNICRESSGGSSSGSGGGSGSWKGGLHLIVAGNKEEPDTIKAKDQRMIIESLISIIPPQKDSVSCSFLLRLLRMANKLKVAHALVNELEKRVGMQFEQATLSDLLIPSYNKSETTYDVDLVQRLLEHFLVQEQTECASSPNRAYLDKNMFEESQRGGASSAKMRVARLVDSYLTEIARDRNLSLTKFHVLAEALPESARTCDDGLYRAIDSYLKAHPTLSEHERKRLCRVMDCQKLSIDACMHAAQNERLPLRVVVQVLFSEQVKISNAISNNTLKDNTAGESQFQPMVTTRKTLLEGTPQSFQEGWSTAKKDINTLKFELETVKTKYVELQNEMESLQRQFDKMVPKQKQHSSSAWTSGWKKLSRLAKMSNVDGQDDGSDQPVAELTRKTPRRWRNSIS</sequence>
<evidence type="ECO:0000313" key="7">
    <source>
        <dbReference type="Proteomes" id="UP000813463"/>
    </source>
</evidence>
<dbReference type="KEGG" id="soe:110791097"/>
<dbReference type="SUPFAM" id="SSF54695">
    <property type="entry name" value="POZ domain"/>
    <property type="match status" value="1"/>
</dbReference>
<evidence type="ECO:0000256" key="1">
    <source>
        <dbReference type="ARBA" id="ARBA00004906"/>
    </source>
</evidence>
<dbReference type="PANTHER" id="PTHR32370">
    <property type="entry name" value="OS12G0117600 PROTEIN"/>
    <property type="match status" value="1"/>
</dbReference>
<evidence type="ECO:0000256" key="4">
    <source>
        <dbReference type="SAM" id="Coils"/>
    </source>
</evidence>
<feature type="region of interest" description="Disordered" evidence="5">
    <location>
        <begin position="657"/>
        <end position="689"/>
    </location>
</feature>
<dbReference type="InterPro" id="IPR043454">
    <property type="entry name" value="NPH3/RPT2-like"/>
</dbReference>
<evidence type="ECO:0000313" key="8">
    <source>
        <dbReference type="RefSeq" id="XP_021851544.1"/>
    </source>
</evidence>